<dbReference type="AlphaFoldDB" id="A0A553NZB4"/>
<accession>A0A553NZB4</accession>
<reference evidence="3 4" key="1">
    <citation type="journal article" date="2018" name="Nat. Ecol. Evol.">
        <title>Genomic signatures of mitonuclear coevolution across populations of Tigriopus californicus.</title>
        <authorList>
            <person name="Barreto F.S."/>
            <person name="Watson E.T."/>
            <person name="Lima T.G."/>
            <person name="Willett C.S."/>
            <person name="Edmands S."/>
            <person name="Li W."/>
            <person name="Burton R.S."/>
        </authorList>
    </citation>
    <scope>NUCLEOTIDE SEQUENCE [LARGE SCALE GENOMIC DNA]</scope>
    <source>
        <strain evidence="3 4">San Diego</strain>
    </source>
</reference>
<organism evidence="3 4">
    <name type="scientific">Tigriopus californicus</name>
    <name type="common">Marine copepod</name>
    <dbReference type="NCBI Taxonomy" id="6832"/>
    <lineage>
        <taxon>Eukaryota</taxon>
        <taxon>Metazoa</taxon>
        <taxon>Ecdysozoa</taxon>
        <taxon>Arthropoda</taxon>
        <taxon>Crustacea</taxon>
        <taxon>Multicrustacea</taxon>
        <taxon>Hexanauplia</taxon>
        <taxon>Copepoda</taxon>
        <taxon>Harpacticoida</taxon>
        <taxon>Harpacticidae</taxon>
        <taxon>Tigriopus</taxon>
    </lineage>
</organism>
<dbReference type="Gene3D" id="3.30.60.30">
    <property type="match status" value="2"/>
</dbReference>
<feature type="domain" description="Kazal-like" evidence="2">
    <location>
        <begin position="25"/>
        <end position="68"/>
    </location>
</feature>
<evidence type="ECO:0000313" key="3">
    <source>
        <dbReference type="EMBL" id="TRY70765.1"/>
    </source>
</evidence>
<evidence type="ECO:0000256" key="1">
    <source>
        <dbReference type="SAM" id="SignalP"/>
    </source>
</evidence>
<proteinExistence type="predicted"/>
<name>A0A553NZB4_TIGCA</name>
<dbReference type="PROSITE" id="PS00282">
    <property type="entry name" value="KAZAL_1"/>
    <property type="match status" value="1"/>
</dbReference>
<feature type="signal peptide" evidence="1">
    <location>
        <begin position="1"/>
        <end position="17"/>
    </location>
</feature>
<sequence>MQNLLVFVSVLVGLCHGQDRDVVSEAELSGCPCIALYQPVCGENGQSYSNSCVAECNDVTVQCEGKCPCAEDPVIDFPGPIEEPQPCPKLLKPVCTENDNTFDNECEAERSGEEILCEGKCPCTNGCPFCCINNSPKCKLVRVACNGCPNT</sequence>
<dbReference type="Proteomes" id="UP000318571">
    <property type="component" value="Chromosome 9"/>
</dbReference>
<dbReference type="EMBL" id="VCGU01000009">
    <property type="protein sequence ID" value="TRY70765.1"/>
    <property type="molecule type" value="Genomic_DNA"/>
</dbReference>
<evidence type="ECO:0000259" key="2">
    <source>
        <dbReference type="PROSITE" id="PS51465"/>
    </source>
</evidence>
<protein>
    <recommendedName>
        <fullName evidence="2">Kazal-like domain-containing protein</fullName>
    </recommendedName>
</protein>
<dbReference type="SMART" id="SM00280">
    <property type="entry name" value="KAZAL"/>
    <property type="match status" value="2"/>
</dbReference>
<comment type="caution">
    <text evidence="3">The sequence shown here is derived from an EMBL/GenBank/DDBJ whole genome shotgun (WGS) entry which is preliminary data.</text>
</comment>
<evidence type="ECO:0000313" key="4">
    <source>
        <dbReference type="Proteomes" id="UP000318571"/>
    </source>
</evidence>
<dbReference type="OrthoDB" id="10029953at2759"/>
<dbReference type="InterPro" id="IPR002350">
    <property type="entry name" value="Kazal_dom"/>
</dbReference>
<dbReference type="STRING" id="6832.A0A553NZB4"/>
<dbReference type="Pfam" id="PF00050">
    <property type="entry name" value="Kazal_1"/>
    <property type="match status" value="1"/>
</dbReference>
<dbReference type="InterPro" id="IPR036058">
    <property type="entry name" value="Kazal_dom_sf"/>
</dbReference>
<dbReference type="SUPFAM" id="SSF100895">
    <property type="entry name" value="Kazal-type serine protease inhibitors"/>
    <property type="match status" value="2"/>
</dbReference>
<feature type="chain" id="PRO_5021908026" description="Kazal-like domain-containing protein" evidence="1">
    <location>
        <begin position="18"/>
        <end position="151"/>
    </location>
</feature>
<gene>
    <name evidence="3" type="ORF">TCAL_08242</name>
</gene>
<keyword evidence="1" id="KW-0732">Signal</keyword>
<dbReference type="PROSITE" id="PS51465">
    <property type="entry name" value="KAZAL_2"/>
    <property type="match status" value="1"/>
</dbReference>
<keyword evidence="4" id="KW-1185">Reference proteome</keyword>